<dbReference type="NCBIfam" id="TIGR00710">
    <property type="entry name" value="efflux_Bcr_CflA"/>
    <property type="match status" value="1"/>
</dbReference>
<evidence type="ECO:0000313" key="10">
    <source>
        <dbReference type="EMBL" id="TCV01304.1"/>
    </source>
</evidence>
<gene>
    <name evidence="10" type="ORF">EV686_10212</name>
</gene>
<evidence type="ECO:0000256" key="3">
    <source>
        <dbReference type="ARBA" id="ARBA00022448"/>
    </source>
</evidence>
<name>A0A4R3VCF9_9BURK</name>
<evidence type="ECO:0000256" key="4">
    <source>
        <dbReference type="ARBA" id="ARBA00022475"/>
    </source>
</evidence>
<dbReference type="RefSeq" id="WP_243650736.1">
    <property type="nucleotide sequence ID" value="NZ_SMBX01000002.1"/>
</dbReference>
<feature type="transmembrane region" description="Helical" evidence="8">
    <location>
        <begin position="137"/>
        <end position="161"/>
    </location>
</feature>
<dbReference type="InterPro" id="IPR004812">
    <property type="entry name" value="Efflux_drug-R_Bcr/CmlA"/>
</dbReference>
<comment type="caution">
    <text evidence="10">The sequence shown here is derived from an EMBL/GenBank/DDBJ whole genome shotgun (WGS) entry which is preliminary data.</text>
</comment>
<feature type="transmembrane region" description="Helical" evidence="8">
    <location>
        <begin position="53"/>
        <end position="71"/>
    </location>
</feature>
<keyword evidence="11" id="KW-1185">Reference proteome</keyword>
<feature type="transmembrane region" description="Helical" evidence="8">
    <location>
        <begin position="12"/>
        <end position="33"/>
    </location>
</feature>
<dbReference type="GO" id="GO:0042910">
    <property type="term" value="F:xenobiotic transmembrane transporter activity"/>
    <property type="evidence" value="ECO:0007669"/>
    <property type="project" value="InterPro"/>
</dbReference>
<dbReference type="InterPro" id="IPR020846">
    <property type="entry name" value="MFS_dom"/>
</dbReference>
<evidence type="ECO:0000256" key="6">
    <source>
        <dbReference type="ARBA" id="ARBA00022989"/>
    </source>
</evidence>
<accession>A0A4R3VCF9</accession>
<dbReference type="FunFam" id="1.20.1720.10:FF:000005">
    <property type="entry name" value="Bcr/CflA family efflux transporter"/>
    <property type="match status" value="1"/>
</dbReference>
<comment type="similarity">
    <text evidence="2 8">Belongs to the major facilitator superfamily. Bcr/CmlA family.</text>
</comment>
<keyword evidence="3 8" id="KW-0813">Transport</keyword>
<comment type="subcellular location">
    <subcellularLocation>
        <location evidence="8">Cell inner membrane</location>
        <topology evidence="8">Multi-pass membrane protein</topology>
    </subcellularLocation>
    <subcellularLocation>
        <location evidence="1">Cell membrane</location>
        <topology evidence="1">Multi-pass membrane protein</topology>
    </subcellularLocation>
</comment>
<feature type="transmembrane region" description="Helical" evidence="8">
    <location>
        <begin position="167"/>
        <end position="187"/>
    </location>
</feature>
<feature type="transmembrane region" description="Helical" evidence="8">
    <location>
        <begin position="103"/>
        <end position="125"/>
    </location>
</feature>
<reference evidence="10 11" key="1">
    <citation type="submission" date="2019-03" db="EMBL/GenBank/DDBJ databases">
        <title>Genomic Encyclopedia of Type Strains, Phase IV (KMG-IV): sequencing the most valuable type-strain genomes for metagenomic binning, comparative biology and taxonomic classification.</title>
        <authorList>
            <person name="Goeker M."/>
        </authorList>
    </citation>
    <scope>NUCLEOTIDE SEQUENCE [LARGE SCALE GENOMIC DNA]</scope>
    <source>
        <strain evidence="10 11">DSM 100048</strain>
    </source>
</reference>
<feature type="transmembrane region" description="Helical" evidence="8">
    <location>
        <begin position="255"/>
        <end position="275"/>
    </location>
</feature>
<evidence type="ECO:0000256" key="2">
    <source>
        <dbReference type="ARBA" id="ARBA00006236"/>
    </source>
</evidence>
<keyword evidence="7 8" id="KW-0472">Membrane</keyword>
<dbReference type="GO" id="GO:1990961">
    <property type="term" value="P:xenobiotic detoxification by transmembrane export across the plasma membrane"/>
    <property type="evidence" value="ECO:0007669"/>
    <property type="project" value="InterPro"/>
</dbReference>
<dbReference type="EMBL" id="SMBX01000002">
    <property type="protein sequence ID" value="TCV01304.1"/>
    <property type="molecule type" value="Genomic_DNA"/>
</dbReference>
<dbReference type="CDD" id="cd17320">
    <property type="entry name" value="MFS_MdfA_MDR_like"/>
    <property type="match status" value="1"/>
</dbReference>
<feature type="transmembrane region" description="Helical" evidence="8">
    <location>
        <begin position="78"/>
        <end position="97"/>
    </location>
</feature>
<proteinExistence type="inferred from homology"/>
<dbReference type="SUPFAM" id="SSF103473">
    <property type="entry name" value="MFS general substrate transporter"/>
    <property type="match status" value="1"/>
</dbReference>
<comment type="caution">
    <text evidence="8">Lacks conserved residue(s) required for the propagation of feature annotation.</text>
</comment>
<evidence type="ECO:0000256" key="8">
    <source>
        <dbReference type="RuleBase" id="RU365088"/>
    </source>
</evidence>
<dbReference type="InterPro" id="IPR011701">
    <property type="entry name" value="MFS"/>
</dbReference>
<keyword evidence="6 8" id="KW-1133">Transmembrane helix</keyword>
<keyword evidence="5 8" id="KW-0812">Transmembrane</keyword>
<dbReference type="Proteomes" id="UP000294692">
    <property type="component" value="Unassembled WGS sequence"/>
</dbReference>
<evidence type="ECO:0000256" key="7">
    <source>
        <dbReference type="ARBA" id="ARBA00023136"/>
    </source>
</evidence>
<dbReference type="PANTHER" id="PTHR23502">
    <property type="entry name" value="MAJOR FACILITATOR SUPERFAMILY"/>
    <property type="match status" value="1"/>
</dbReference>
<dbReference type="PROSITE" id="PS50850">
    <property type="entry name" value="MFS"/>
    <property type="match status" value="1"/>
</dbReference>
<feature type="transmembrane region" description="Helical" evidence="8">
    <location>
        <begin position="372"/>
        <end position="390"/>
    </location>
</feature>
<feature type="domain" description="Major facilitator superfamily (MFS) profile" evidence="9">
    <location>
        <begin position="10"/>
        <end position="401"/>
    </location>
</feature>
<evidence type="ECO:0000256" key="5">
    <source>
        <dbReference type="ARBA" id="ARBA00022692"/>
    </source>
</evidence>
<evidence type="ECO:0000259" key="9">
    <source>
        <dbReference type="PROSITE" id="PS50850"/>
    </source>
</evidence>
<dbReference type="Pfam" id="PF07690">
    <property type="entry name" value="MFS_1"/>
    <property type="match status" value="1"/>
</dbReference>
<organism evidence="10 11">
    <name type="scientific">Paracandidimonas soli</name>
    <dbReference type="NCBI Taxonomy" id="1917182"/>
    <lineage>
        <taxon>Bacteria</taxon>
        <taxon>Pseudomonadati</taxon>
        <taxon>Pseudomonadota</taxon>
        <taxon>Betaproteobacteria</taxon>
        <taxon>Burkholderiales</taxon>
        <taxon>Alcaligenaceae</taxon>
        <taxon>Paracandidimonas</taxon>
    </lineage>
</organism>
<dbReference type="InterPro" id="IPR036259">
    <property type="entry name" value="MFS_trans_sf"/>
</dbReference>
<dbReference type="GO" id="GO:0005886">
    <property type="term" value="C:plasma membrane"/>
    <property type="evidence" value="ECO:0007669"/>
    <property type="project" value="UniProtKB-SubCell"/>
</dbReference>
<dbReference type="Gene3D" id="1.20.1720.10">
    <property type="entry name" value="Multidrug resistance protein D"/>
    <property type="match status" value="1"/>
</dbReference>
<dbReference type="AlphaFoldDB" id="A0A4R3VCF9"/>
<keyword evidence="4" id="KW-1003">Cell membrane</keyword>
<keyword evidence="8" id="KW-0997">Cell inner membrane</keyword>
<evidence type="ECO:0000256" key="1">
    <source>
        <dbReference type="ARBA" id="ARBA00004651"/>
    </source>
</evidence>
<sequence length="401" mass="42716">MPASHLTNRIPSWLFLMGLVTALGPLAVDMYLPSFTSIARDFGAPTSHIERTLASYLLGLALAQLAYGPITDRYGRKIPLAAGLSIFIFASLMSSLADSAGELTFWRVVQAFGSAAGMVIPRAVIRDNLETRDAAKALSLIMLIMGVTPILAPLLGGQVLLFWNWRGIFLIMALGSALLLAGALMTMRETLPEDRRTPLAWKRIALSYADLLRDKVFIGYSLAGGFGSAGMFSYIAGSPRTFIEIYGVDPSRFGLLFGINAIALILASQVSARLLSRHTPQRLLRRAQAGMMIAVLTGLALTLTGMITLPLLMACLVCYMACQGFVNPNAAAMALDRQGHRLGVASALMGSMQMLAGSLAGMSISAWHSDTALPLTGILALCATLSWLFGRMAMNAAAPGA</sequence>
<feature type="transmembrane region" description="Helical" evidence="8">
    <location>
        <begin position="216"/>
        <end position="235"/>
    </location>
</feature>
<evidence type="ECO:0000313" key="11">
    <source>
        <dbReference type="Proteomes" id="UP000294692"/>
    </source>
</evidence>
<protein>
    <recommendedName>
        <fullName evidence="8">Bcr/CflA family efflux transporter</fullName>
    </recommendedName>
</protein>
<dbReference type="PANTHER" id="PTHR23502:SF132">
    <property type="entry name" value="POLYAMINE TRANSPORTER 2-RELATED"/>
    <property type="match status" value="1"/>
</dbReference>